<evidence type="ECO:0000259" key="4">
    <source>
        <dbReference type="PROSITE" id="PS50097"/>
    </source>
</evidence>
<dbReference type="GO" id="GO:0006357">
    <property type="term" value="P:regulation of transcription by RNA polymerase II"/>
    <property type="evidence" value="ECO:0007669"/>
    <property type="project" value="TreeGrafter"/>
</dbReference>
<evidence type="ECO:0000256" key="1">
    <source>
        <dbReference type="ARBA" id="ARBA00004123"/>
    </source>
</evidence>
<organism evidence="5 6">
    <name type="scientific">Frankliniella occidentalis</name>
    <name type="common">Western flower thrips</name>
    <name type="synonym">Euthrips occidentalis</name>
    <dbReference type="NCBI Taxonomy" id="133901"/>
    <lineage>
        <taxon>Eukaryota</taxon>
        <taxon>Metazoa</taxon>
        <taxon>Ecdysozoa</taxon>
        <taxon>Arthropoda</taxon>
        <taxon>Hexapoda</taxon>
        <taxon>Insecta</taxon>
        <taxon>Pterygota</taxon>
        <taxon>Neoptera</taxon>
        <taxon>Paraneoptera</taxon>
        <taxon>Thysanoptera</taxon>
        <taxon>Terebrantia</taxon>
        <taxon>Thripoidea</taxon>
        <taxon>Thripidae</taxon>
        <taxon>Frankliniella</taxon>
    </lineage>
</organism>
<dbReference type="PANTHER" id="PTHR23110">
    <property type="entry name" value="BTB DOMAIN TRANSCRIPTION FACTOR"/>
    <property type="match status" value="1"/>
</dbReference>
<accession>A0A9C6WZQ1</accession>
<feature type="region of interest" description="Disordered" evidence="3">
    <location>
        <begin position="161"/>
        <end position="210"/>
    </location>
</feature>
<evidence type="ECO:0000256" key="3">
    <source>
        <dbReference type="SAM" id="MobiDB-lite"/>
    </source>
</evidence>
<evidence type="ECO:0000256" key="2">
    <source>
        <dbReference type="ARBA" id="ARBA00023242"/>
    </source>
</evidence>
<comment type="subcellular location">
    <subcellularLocation>
        <location evidence="1">Nucleus</location>
    </subcellularLocation>
</comment>
<dbReference type="Proteomes" id="UP000504606">
    <property type="component" value="Unplaced"/>
</dbReference>
<dbReference type="CDD" id="cd18315">
    <property type="entry name" value="BTB_POZ_BAB-like"/>
    <property type="match status" value="1"/>
</dbReference>
<gene>
    <name evidence="6" type="primary">LOC113204372</name>
</gene>
<proteinExistence type="predicted"/>
<dbReference type="Pfam" id="PF09237">
    <property type="entry name" value="GAGA"/>
    <property type="match status" value="1"/>
</dbReference>
<dbReference type="GeneID" id="113204372"/>
<dbReference type="PROSITE" id="PS50097">
    <property type="entry name" value="BTB"/>
    <property type="match status" value="1"/>
</dbReference>
<dbReference type="InterPro" id="IPR011333">
    <property type="entry name" value="SKP1/BTB/POZ_sf"/>
</dbReference>
<evidence type="ECO:0000313" key="6">
    <source>
        <dbReference type="RefSeq" id="XP_052125330.1"/>
    </source>
</evidence>
<dbReference type="AlphaFoldDB" id="A0A9C6WZQ1"/>
<feature type="domain" description="BTB" evidence="4">
    <location>
        <begin position="33"/>
        <end position="98"/>
    </location>
</feature>
<dbReference type="InterPro" id="IPR051095">
    <property type="entry name" value="Dros_DevTransReg"/>
</dbReference>
<keyword evidence="5" id="KW-1185">Reference proteome</keyword>
<dbReference type="Pfam" id="PF00651">
    <property type="entry name" value="BTB"/>
    <property type="match status" value="1"/>
</dbReference>
<keyword evidence="2" id="KW-0539">Nucleus</keyword>
<dbReference type="RefSeq" id="XP_052125330.1">
    <property type="nucleotide sequence ID" value="XM_052269370.1"/>
</dbReference>
<dbReference type="PANTHER" id="PTHR23110:SF10">
    <property type="entry name" value="TRANSCRIPTION FACTOR GAGA"/>
    <property type="match status" value="1"/>
</dbReference>
<sequence>MGSSTQLYNLGWNDFDSSLRLAVKGLRSRRDLVDVTLAAGGKTFPAHKLILSAASSLFLELLKITPCQHPVILLAGIGARELEQVLDFVYTGEVAVRPSELTALLQAAHVLEIRGLVQGSITAEKPEDQEKAEAALAASTEEGEKVSAASLAAATKSGLLDTVSMGSEPPRSKQKKKRRYSDCCDAPHDKWGKYDSDDDTSDSEGPLKEVQTNTIATQTISTESSVSQTIQEVVKSNNSGLADSGQKPQKQSVGTLTSVSMCPTPVPITSGKQDQSIGVTGNQPPASLEAARHMPLCMDESTMIPPHHLEMNEDEEINKEDSLYSLLVKASQGGSNQPGVCPLCGTAVRQARNLRRHLFTSCKLRIPHLYHVGEFRTPSEHHDLCDLGGEKQTECTPKFALSQLSTVGGVRLVSGLNDNRLEDQNNVIKQECEEEESSEPEELICRPYIGPPEIIHAINSPSSSESREYDN</sequence>
<feature type="compositionally biased region" description="Basic and acidic residues" evidence="3">
    <location>
        <begin position="180"/>
        <end position="195"/>
    </location>
</feature>
<dbReference type="InterPro" id="IPR000210">
    <property type="entry name" value="BTB/POZ_dom"/>
</dbReference>
<dbReference type="Gene3D" id="3.30.710.10">
    <property type="entry name" value="Potassium Channel Kv1.1, Chain A"/>
    <property type="match status" value="1"/>
</dbReference>
<dbReference type="GO" id="GO:0005634">
    <property type="term" value="C:nucleus"/>
    <property type="evidence" value="ECO:0007669"/>
    <property type="project" value="UniProtKB-SubCell"/>
</dbReference>
<name>A0A9C6WZQ1_FRAOC</name>
<reference evidence="6" key="1">
    <citation type="submission" date="2025-08" db="UniProtKB">
        <authorList>
            <consortium name="RefSeq"/>
        </authorList>
    </citation>
    <scope>IDENTIFICATION</scope>
    <source>
        <tissue evidence="6">Whole organism</tissue>
    </source>
</reference>
<protein>
    <submittedName>
        <fullName evidence="6">Transcription factor GAGA isoform X2</fullName>
    </submittedName>
</protein>
<evidence type="ECO:0000313" key="5">
    <source>
        <dbReference type="Proteomes" id="UP000504606"/>
    </source>
</evidence>
<dbReference type="SMART" id="SM00225">
    <property type="entry name" value="BTB"/>
    <property type="match status" value="1"/>
</dbReference>
<dbReference type="InterPro" id="IPR015318">
    <property type="entry name" value="Znf_GAGA-bd_fac"/>
</dbReference>
<dbReference type="SUPFAM" id="SSF54695">
    <property type="entry name" value="POZ domain"/>
    <property type="match status" value="1"/>
</dbReference>